<name>A0A4Y8KYK0_9BACT</name>
<proteinExistence type="predicted"/>
<evidence type="ECO:0000313" key="2">
    <source>
        <dbReference type="Proteomes" id="UP000297861"/>
    </source>
</evidence>
<gene>
    <name evidence="1" type="ORF">E2605_11880</name>
</gene>
<protein>
    <submittedName>
        <fullName evidence="1">Uncharacterized protein</fullName>
    </submittedName>
</protein>
<evidence type="ECO:0000313" key="1">
    <source>
        <dbReference type="EMBL" id="TFD95539.1"/>
    </source>
</evidence>
<accession>A0A4Y8KYK0</accession>
<sequence length="133" mass="15134">MVTTGNIRSTPGMGAMIAGVFREGGKELTEIQDRILNRVYIRHTGELSALLASNPTLVQNTADSATMRIRYMAQIRFLDLKRTATGKRKKRYRPIYNKYVFGFLMGYTYNHLREGLTRVANQSLPSVYINVNI</sequence>
<dbReference type="RefSeq" id="WP_134436590.1">
    <property type="nucleotide sequence ID" value="NZ_SOML01000007.1"/>
</dbReference>
<organism evidence="1 2">
    <name type="scientific">Dysgonomonas capnocytophagoides</name>
    <dbReference type="NCBI Taxonomy" id="45254"/>
    <lineage>
        <taxon>Bacteria</taxon>
        <taxon>Pseudomonadati</taxon>
        <taxon>Bacteroidota</taxon>
        <taxon>Bacteroidia</taxon>
        <taxon>Bacteroidales</taxon>
        <taxon>Dysgonomonadaceae</taxon>
        <taxon>Dysgonomonas</taxon>
    </lineage>
</organism>
<keyword evidence="2" id="KW-1185">Reference proteome</keyword>
<reference evidence="1 2" key="1">
    <citation type="submission" date="2019-03" db="EMBL/GenBank/DDBJ databases">
        <title>San Antonio Military Medical Center submission to MRSN (WRAIR), pending publication.</title>
        <authorList>
            <person name="Blyth D.M."/>
            <person name="Mccarthy S.L."/>
            <person name="Schall S.E."/>
            <person name="Stam J.A."/>
            <person name="Ong A.C."/>
            <person name="Mcgann P.T."/>
        </authorList>
    </citation>
    <scope>NUCLEOTIDE SEQUENCE [LARGE SCALE GENOMIC DNA]</scope>
    <source>
        <strain evidence="1 2">MRSN571793</strain>
    </source>
</reference>
<comment type="caution">
    <text evidence="1">The sequence shown here is derived from an EMBL/GenBank/DDBJ whole genome shotgun (WGS) entry which is preliminary data.</text>
</comment>
<dbReference type="EMBL" id="SOML01000007">
    <property type="protein sequence ID" value="TFD95539.1"/>
    <property type="molecule type" value="Genomic_DNA"/>
</dbReference>
<dbReference type="Proteomes" id="UP000297861">
    <property type="component" value="Unassembled WGS sequence"/>
</dbReference>
<dbReference type="AlphaFoldDB" id="A0A4Y8KYK0"/>